<dbReference type="FunFam" id="1.10.10.1890:FF:000002">
    <property type="entry name" value="Spindle and kinetochore-associated protein 1"/>
    <property type="match status" value="1"/>
</dbReference>
<dbReference type="GO" id="GO:0007059">
    <property type="term" value="P:chromosome segregation"/>
    <property type="evidence" value="ECO:0007669"/>
    <property type="project" value="InterPro"/>
</dbReference>
<proteinExistence type="inferred from homology"/>
<dbReference type="GO" id="GO:0051301">
    <property type="term" value="P:cell division"/>
    <property type="evidence" value="ECO:0007669"/>
    <property type="project" value="InterPro"/>
</dbReference>
<evidence type="ECO:0000256" key="2">
    <source>
        <dbReference type="ARBA" id="ARBA00023054"/>
    </source>
</evidence>
<dbReference type="Proteomes" id="UP001346869">
    <property type="component" value="Unassembled WGS sequence"/>
</dbReference>
<evidence type="ECO:0000256" key="3">
    <source>
        <dbReference type="ARBA" id="ARBA00047182"/>
    </source>
</evidence>
<dbReference type="EMBL" id="JAUZQC010000008">
    <property type="protein sequence ID" value="KAK5867948.1"/>
    <property type="molecule type" value="Genomic_DNA"/>
</dbReference>
<dbReference type="InterPro" id="IPR042031">
    <property type="entry name" value="SKA1_MBD_sf"/>
</dbReference>
<keyword evidence="2" id="KW-0175">Coiled coil</keyword>
<name>A0AAN7XQJ2_ELEMC</name>
<reference evidence="6 7" key="2">
    <citation type="journal article" date="2023" name="Mol. Biol. Evol.">
        <title>Genomics of Secondarily Temperate Adaptation in the Only Non-Antarctic Icefish.</title>
        <authorList>
            <person name="Rivera-Colon A.G."/>
            <person name="Rayamajhi N."/>
            <person name="Minhas B.F."/>
            <person name="Madrigal G."/>
            <person name="Bilyk K.T."/>
            <person name="Yoon V."/>
            <person name="Hune M."/>
            <person name="Gregory S."/>
            <person name="Cheng C.H.C."/>
            <person name="Catchen J.M."/>
        </authorList>
    </citation>
    <scope>NUCLEOTIDE SEQUENCE [LARGE SCALE GENOMIC DNA]</scope>
    <source>
        <strain evidence="6">JMC-PN-2008</strain>
    </source>
</reference>
<dbReference type="GO" id="GO:0000278">
    <property type="term" value="P:mitotic cell cycle"/>
    <property type="evidence" value="ECO:0007669"/>
    <property type="project" value="TreeGrafter"/>
</dbReference>
<comment type="similarity">
    <text evidence="1">Belongs to the SKA1 family.</text>
</comment>
<sequence>MCDLEDVSLHIHDRISSLRSVLDLAAVELPQNKLRKLGQELSVVGRLLDQFEKCVALQREQLNHLKELEESFKENLGDVQHMKDNVPAHMPKRGPANGGEAALEQDEAVQPAQQEPVKTSNKKCIKKMDVITMPEFESIPQYMRGRVSYDQLNAALQSINTAVTAKYKIFHQLKTFNNNTRKLYQRFKEQQTKETKGHYFVVEEDIREFAQIKVDKRFQGILNMLRHCHRIRELRGGGHIRYMLL</sequence>
<organism evidence="6 7">
    <name type="scientific">Eleginops maclovinus</name>
    <name type="common">Patagonian blennie</name>
    <name type="synonym">Eleginus maclovinus</name>
    <dbReference type="NCBI Taxonomy" id="56733"/>
    <lineage>
        <taxon>Eukaryota</taxon>
        <taxon>Metazoa</taxon>
        <taxon>Chordata</taxon>
        <taxon>Craniata</taxon>
        <taxon>Vertebrata</taxon>
        <taxon>Euteleostomi</taxon>
        <taxon>Actinopterygii</taxon>
        <taxon>Neopterygii</taxon>
        <taxon>Teleostei</taxon>
        <taxon>Neoteleostei</taxon>
        <taxon>Acanthomorphata</taxon>
        <taxon>Eupercaria</taxon>
        <taxon>Perciformes</taxon>
        <taxon>Notothenioidei</taxon>
        <taxon>Eleginopidae</taxon>
        <taxon>Eleginops</taxon>
    </lineage>
</organism>
<protein>
    <recommendedName>
        <fullName evidence="3">SKA complex subunit 1</fullName>
    </recommendedName>
    <alternativeName>
        <fullName evidence="4">Spindle and kinetochore-associated protein 1</fullName>
    </alternativeName>
</protein>
<dbReference type="AlphaFoldDB" id="A0AAN7XQJ2"/>
<dbReference type="GO" id="GO:0000940">
    <property type="term" value="C:outer kinetochore"/>
    <property type="evidence" value="ECO:0007669"/>
    <property type="project" value="TreeGrafter"/>
</dbReference>
<reference evidence="6 7" key="1">
    <citation type="journal article" date="2023" name="Genes (Basel)">
        <title>Chromosome-Level Genome Assembly and Circadian Gene Repertoire of the Patagonia Blennie Eleginops maclovinus-The Closest Ancestral Proxy of Antarctic Cryonotothenioids.</title>
        <authorList>
            <person name="Cheng C.C."/>
            <person name="Rivera-Colon A.G."/>
            <person name="Minhas B.F."/>
            <person name="Wilson L."/>
            <person name="Rayamajhi N."/>
            <person name="Vargas-Chacoff L."/>
            <person name="Catchen J.M."/>
        </authorList>
    </citation>
    <scope>NUCLEOTIDE SEQUENCE [LARGE SCALE GENOMIC DNA]</scope>
    <source>
        <strain evidence="6">JMC-PN-2008</strain>
    </source>
</reference>
<dbReference type="GO" id="GO:0005876">
    <property type="term" value="C:spindle microtubule"/>
    <property type="evidence" value="ECO:0007669"/>
    <property type="project" value="TreeGrafter"/>
</dbReference>
<dbReference type="InterPro" id="IPR009829">
    <property type="entry name" value="SKA1"/>
</dbReference>
<dbReference type="GO" id="GO:0008017">
    <property type="term" value="F:microtubule binding"/>
    <property type="evidence" value="ECO:0007669"/>
    <property type="project" value="InterPro"/>
</dbReference>
<dbReference type="PANTHER" id="PTHR28573">
    <property type="entry name" value="SPINDLE AND KINETOCHORE-ASSOCIATED PROTEIN 1"/>
    <property type="match status" value="1"/>
</dbReference>
<accession>A0AAN7XQJ2</accession>
<comment type="caution">
    <text evidence="6">The sequence shown here is derived from an EMBL/GenBank/DDBJ whole genome shotgun (WGS) entry which is preliminary data.</text>
</comment>
<evidence type="ECO:0000256" key="1">
    <source>
        <dbReference type="ARBA" id="ARBA00006836"/>
    </source>
</evidence>
<dbReference type="PANTHER" id="PTHR28573:SF1">
    <property type="entry name" value="SPINDLE AND KINETOCHORE-ASSOCIATED PROTEIN 1"/>
    <property type="match status" value="1"/>
</dbReference>
<dbReference type="GO" id="GO:0031110">
    <property type="term" value="P:regulation of microtubule polymerization or depolymerization"/>
    <property type="evidence" value="ECO:0007669"/>
    <property type="project" value="TreeGrafter"/>
</dbReference>
<gene>
    <name evidence="6" type="ORF">PBY51_012400</name>
</gene>
<evidence type="ECO:0000256" key="5">
    <source>
        <dbReference type="SAM" id="MobiDB-lite"/>
    </source>
</evidence>
<evidence type="ECO:0000256" key="4">
    <source>
        <dbReference type="ARBA" id="ARBA00047202"/>
    </source>
</evidence>
<evidence type="ECO:0000313" key="7">
    <source>
        <dbReference type="Proteomes" id="UP001346869"/>
    </source>
</evidence>
<dbReference type="Pfam" id="PF07160">
    <property type="entry name" value="SKA1"/>
    <property type="match status" value="1"/>
</dbReference>
<dbReference type="Gene3D" id="1.10.10.1890">
    <property type="entry name" value="Ska1 microtubule binding domain-like"/>
    <property type="match status" value="1"/>
</dbReference>
<evidence type="ECO:0000313" key="6">
    <source>
        <dbReference type="EMBL" id="KAK5867948.1"/>
    </source>
</evidence>
<dbReference type="GO" id="GO:0072686">
    <property type="term" value="C:mitotic spindle"/>
    <property type="evidence" value="ECO:0007669"/>
    <property type="project" value="TreeGrafter"/>
</dbReference>
<keyword evidence="7" id="KW-1185">Reference proteome</keyword>
<dbReference type="Gene3D" id="6.10.250.1370">
    <property type="match status" value="1"/>
</dbReference>
<feature type="region of interest" description="Disordered" evidence="5">
    <location>
        <begin position="89"/>
        <end position="120"/>
    </location>
</feature>